<dbReference type="PANTHER" id="PTHR10655:SF17">
    <property type="entry name" value="LYSOPHOSPHOLIPASE-LIKE PROTEIN 1"/>
    <property type="match status" value="1"/>
</dbReference>
<dbReference type="EMBL" id="GL883017">
    <property type="protein sequence ID" value="EGG18884.1"/>
    <property type="molecule type" value="Genomic_DNA"/>
</dbReference>
<evidence type="ECO:0000256" key="1">
    <source>
        <dbReference type="ARBA" id="ARBA00004123"/>
    </source>
</evidence>
<comment type="subcellular location">
    <subcellularLocation>
        <location evidence="2">Cytoplasm</location>
    </subcellularLocation>
    <subcellularLocation>
        <location evidence="1">Nucleus</location>
    </subcellularLocation>
</comment>
<keyword evidence="9" id="KW-0443">Lipid metabolism</keyword>
<sequence length="241" mass="27116">MKSVVKLVELNAKRSYYSVVSKDAATKYSATVIFSHGLGDTGAGWSDLMLDIKEATNSEHIKFILPNAPIQPVTINMGFKMNSWYDIKSLTDRGDENKEEVEDSRSYIESLIKSEIDSGIPSERIMIAGFSQGAALSLYTFYTTSYKLNGCMVLSGYLPLSKRFKELIQPTNLQQPLIMFHGEDDQVVRHQWGKKSYEALQEASNNGINGKFISFPYMGHSSSPEEIKEMATFIKERLPKN</sequence>
<dbReference type="EC" id="3.1.2.22" evidence="4"/>
<keyword evidence="5" id="KW-0719">Serine esterase</keyword>
<dbReference type="GO" id="GO:0052689">
    <property type="term" value="F:carboxylic ester hydrolase activity"/>
    <property type="evidence" value="ECO:0007669"/>
    <property type="project" value="UniProtKB-KW"/>
</dbReference>
<evidence type="ECO:0000256" key="8">
    <source>
        <dbReference type="ARBA" id="ARBA00022832"/>
    </source>
</evidence>
<dbReference type="Proteomes" id="UP000007797">
    <property type="component" value="Unassembled WGS sequence"/>
</dbReference>
<evidence type="ECO:0000256" key="6">
    <source>
        <dbReference type="ARBA" id="ARBA00022490"/>
    </source>
</evidence>
<evidence type="ECO:0000256" key="2">
    <source>
        <dbReference type="ARBA" id="ARBA00004496"/>
    </source>
</evidence>
<name>F4PZX0_CACFS</name>
<dbReference type="AlphaFoldDB" id="F4PZX0"/>
<feature type="domain" description="Phospholipase/carboxylesterase/thioesterase" evidence="14">
    <location>
        <begin position="24"/>
        <end position="235"/>
    </location>
</feature>
<evidence type="ECO:0000256" key="7">
    <source>
        <dbReference type="ARBA" id="ARBA00022801"/>
    </source>
</evidence>
<evidence type="ECO:0000313" key="15">
    <source>
        <dbReference type="EMBL" id="EGG18884.1"/>
    </source>
</evidence>
<keyword evidence="16" id="KW-1185">Reference proteome</keyword>
<keyword evidence="6" id="KW-0963">Cytoplasm</keyword>
<accession>F4PZX0</accession>
<gene>
    <name evidence="15" type="ORF">DFA_02623</name>
</gene>
<dbReference type="STRING" id="1054147.F4PZX0"/>
<dbReference type="InterPro" id="IPR003140">
    <property type="entry name" value="PLipase/COase/thioEstase"/>
</dbReference>
<evidence type="ECO:0000256" key="13">
    <source>
        <dbReference type="ARBA" id="ARBA00047337"/>
    </source>
</evidence>
<comment type="similarity">
    <text evidence="3">Belongs to the AB hydrolase superfamily. AB hydrolase 2 family.</text>
</comment>
<dbReference type="GO" id="GO:0006631">
    <property type="term" value="P:fatty acid metabolic process"/>
    <property type="evidence" value="ECO:0007669"/>
    <property type="project" value="UniProtKB-KW"/>
</dbReference>
<evidence type="ECO:0000256" key="5">
    <source>
        <dbReference type="ARBA" id="ARBA00022487"/>
    </source>
</evidence>
<evidence type="ECO:0000256" key="3">
    <source>
        <dbReference type="ARBA" id="ARBA00006499"/>
    </source>
</evidence>
<dbReference type="SUPFAM" id="SSF53474">
    <property type="entry name" value="alpha/beta-Hydrolases"/>
    <property type="match status" value="1"/>
</dbReference>
<evidence type="ECO:0000256" key="11">
    <source>
        <dbReference type="ARBA" id="ARBA00029392"/>
    </source>
</evidence>
<evidence type="ECO:0000256" key="9">
    <source>
        <dbReference type="ARBA" id="ARBA00023098"/>
    </source>
</evidence>
<dbReference type="InterPro" id="IPR050565">
    <property type="entry name" value="LYPA1-2/EST-like"/>
</dbReference>
<dbReference type="GO" id="GO:0005634">
    <property type="term" value="C:nucleus"/>
    <property type="evidence" value="ECO:0007669"/>
    <property type="project" value="UniProtKB-SubCell"/>
</dbReference>
<dbReference type="RefSeq" id="XP_004357346.1">
    <property type="nucleotide sequence ID" value="XM_004357290.1"/>
</dbReference>
<dbReference type="OrthoDB" id="2418081at2759"/>
<organism evidence="15 16">
    <name type="scientific">Cavenderia fasciculata</name>
    <name type="common">Slime mold</name>
    <name type="synonym">Dictyostelium fasciculatum</name>
    <dbReference type="NCBI Taxonomy" id="261658"/>
    <lineage>
        <taxon>Eukaryota</taxon>
        <taxon>Amoebozoa</taxon>
        <taxon>Evosea</taxon>
        <taxon>Eumycetozoa</taxon>
        <taxon>Dictyostelia</taxon>
        <taxon>Acytosteliales</taxon>
        <taxon>Cavenderiaceae</taxon>
        <taxon>Cavenderia</taxon>
    </lineage>
</organism>
<evidence type="ECO:0000259" key="14">
    <source>
        <dbReference type="Pfam" id="PF02230"/>
    </source>
</evidence>
<dbReference type="PANTHER" id="PTHR10655">
    <property type="entry name" value="LYSOPHOSPHOLIPASE-RELATED"/>
    <property type="match status" value="1"/>
</dbReference>
<dbReference type="Gene3D" id="3.40.50.1820">
    <property type="entry name" value="alpha/beta hydrolase"/>
    <property type="match status" value="1"/>
</dbReference>
<keyword evidence="10" id="KW-0539">Nucleus</keyword>
<evidence type="ECO:0000256" key="4">
    <source>
        <dbReference type="ARBA" id="ARBA00012423"/>
    </source>
</evidence>
<dbReference type="GO" id="GO:0008474">
    <property type="term" value="F:palmitoyl-(protein) hydrolase activity"/>
    <property type="evidence" value="ECO:0007669"/>
    <property type="project" value="UniProtKB-EC"/>
</dbReference>
<protein>
    <recommendedName>
        <fullName evidence="4">palmitoyl-protein hydrolase</fullName>
        <ecNumber evidence="4">3.1.2.22</ecNumber>
    </recommendedName>
    <alternativeName>
        <fullName evidence="12">Palmitoyl-protein hydrolase</fullName>
    </alternativeName>
</protein>
<comment type="function">
    <text evidence="11">Hydrolyzes fatty acids from S-acylated cysteine residues in proteins with a strong preference for palmitoylated G-alpha proteins over other acyl substrates. Mediates the deacylation of G-alpha proteins such as GPA1 in vivo, but has weak or no activity toward palmitoylated Ras proteins. Has weak lysophospholipase activity in vitro; however such activity may not exist in vivo.</text>
</comment>
<dbReference type="OMA" id="WYDILAM"/>
<proteinExistence type="inferred from homology"/>
<reference evidence="16" key="1">
    <citation type="journal article" date="2011" name="Genome Res.">
        <title>Phylogeny-wide analysis of social amoeba genomes highlights ancient origins for complex intercellular communication.</title>
        <authorList>
            <person name="Heidel A.J."/>
            <person name="Lawal H.M."/>
            <person name="Felder M."/>
            <person name="Schilde C."/>
            <person name="Helps N.R."/>
            <person name="Tunggal B."/>
            <person name="Rivero F."/>
            <person name="John U."/>
            <person name="Schleicher M."/>
            <person name="Eichinger L."/>
            <person name="Platzer M."/>
            <person name="Noegel A.A."/>
            <person name="Schaap P."/>
            <person name="Gloeckner G."/>
        </authorList>
    </citation>
    <scope>NUCLEOTIDE SEQUENCE [LARGE SCALE GENOMIC DNA]</scope>
    <source>
        <strain evidence="16">SH3</strain>
    </source>
</reference>
<dbReference type="FunFam" id="3.40.50.1820:FF:000276">
    <property type="entry name" value="Acyl-protein thioesterase 1"/>
    <property type="match status" value="1"/>
</dbReference>
<dbReference type="GO" id="GO:0005737">
    <property type="term" value="C:cytoplasm"/>
    <property type="evidence" value="ECO:0007669"/>
    <property type="project" value="UniProtKB-SubCell"/>
</dbReference>
<dbReference type="InterPro" id="IPR029058">
    <property type="entry name" value="AB_hydrolase_fold"/>
</dbReference>
<keyword evidence="8" id="KW-0276">Fatty acid metabolism</keyword>
<comment type="catalytic activity">
    <reaction evidence="13">
        <text>S-hexadecanoyl-L-cysteinyl-[protein] + H2O = L-cysteinyl-[protein] + hexadecanoate + H(+)</text>
        <dbReference type="Rhea" id="RHEA:19233"/>
        <dbReference type="Rhea" id="RHEA-COMP:10131"/>
        <dbReference type="Rhea" id="RHEA-COMP:11032"/>
        <dbReference type="ChEBI" id="CHEBI:7896"/>
        <dbReference type="ChEBI" id="CHEBI:15377"/>
        <dbReference type="ChEBI" id="CHEBI:15378"/>
        <dbReference type="ChEBI" id="CHEBI:29950"/>
        <dbReference type="ChEBI" id="CHEBI:74151"/>
        <dbReference type="EC" id="3.1.2.22"/>
    </reaction>
</comment>
<evidence type="ECO:0000256" key="10">
    <source>
        <dbReference type="ARBA" id="ARBA00023242"/>
    </source>
</evidence>
<evidence type="ECO:0000256" key="12">
    <source>
        <dbReference type="ARBA" id="ARBA00031195"/>
    </source>
</evidence>
<evidence type="ECO:0000313" key="16">
    <source>
        <dbReference type="Proteomes" id="UP000007797"/>
    </source>
</evidence>
<dbReference type="KEGG" id="dfa:DFA_02623"/>
<keyword evidence="7" id="KW-0378">Hydrolase</keyword>
<dbReference type="GeneID" id="14870999"/>
<dbReference type="Pfam" id="PF02230">
    <property type="entry name" value="Abhydrolase_2"/>
    <property type="match status" value="1"/>
</dbReference>